<gene>
    <name evidence="1" type="ORF">HELGO_WM26209</name>
</gene>
<sequence>MSFDRYDKLLISWTLTLVLMMTPWLSFWTTPVPGHSQNGEQVVLCSLKTVTLDQNGNIIEAPTEQCAALQLLKAFSQTAHNNVNHTPLERHPAQLRIITANYLYAVPHLSVYTGRAPPTA</sequence>
<evidence type="ECO:0000313" key="1">
    <source>
        <dbReference type="EMBL" id="CAA6830627.1"/>
    </source>
</evidence>
<reference evidence="1" key="1">
    <citation type="submission" date="2020-01" db="EMBL/GenBank/DDBJ databases">
        <authorList>
            <person name="Meier V. D."/>
            <person name="Meier V D."/>
        </authorList>
    </citation>
    <scope>NUCLEOTIDE SEQUENCE</scope>
    <source>
        <strain evidence="1">HLG_WM_MAG_09</strain>
    </source>
</reference>
<name>A0A6S6UKS3_9GAMM</name>
<proteinExistence type="predicted"/>
<organism evidence="1">
    <name type="scientific">uncultured Thiotrichaceae bacterium</name>
    <dbReference type="NCBI Taxonomy" id="298394"/>
    <lineage>
        <taxon>Bacteria</taxon>
        <taxon>Pseudomonadati</taxon>
        <taxon>Pseudomonadota</taxon>
        <taxon>Gammaproteobacteria</taxon>
        <taxon>Thiotrichales</taxon>
        <taxon>Thiotrichaceae</taxon>
        <taxon>environmental samples</taxon>
    </lineage>
</organism>
<dbReference type="EMBL" id="CACVAT010000607">
    <property type="protein sequence ID" value="CAA6830627.1"/>
    <property type="molecule type" value="Genomic_DNA"/>
</dbReference>
<protein>
    <submittedName>
        <fullName evidence="1">Uncharacterized protein</fullName>
    </submittedName>
</protein>
<accession>A0A6S6UKS3</accession>
<dbReference type="AlphaFoldDB" id="A0A6S6UKS3"/>